<dbReference type="CDD" id="cd10719">
    <property type="entry name" value="DnaJ_zf"/>
    <property type="match status" value="1"/>
</dbReference>
<dbReference type="Gene3D" id="2.60.260.20">
    <property type="entry name" value="Urease metallochaperone UreE, N-terminal domain"/>
    <property type="match status" value="2"/>
</dbReference>
<evidence type="ECO:0000259" key="8">
    <source>
        <dbReference type="PROSITE" id="PS51188"/>
    </source>
</evidence>
<evidence type="ECO:0000256" key="6">
    <source>
        <dbReference type="SAM" id="MobiDB-lite"/>
    </source>
</evidence>
<evidence type="ECO:0000313" key="9">
    <source>
        <dbReference type="EMBL" id="KAJ8600740.1"/>
    </source>
</evidence>
<dbReference type="InterPro" id="IPR044713">
    <property type="entry name" value="DNJA1/2-like"/>
</dbReference>
<dbReference type="AlphaFoldDB" id="A0AAD7U9L3"/>
<name>A0AAD7U9L3_9STRA</name>
<dbReference type="SUPFAM" id="SSF57938">
    <property type="entry name" value="DnaJ/Hsp40 cysteine-rich domain"/>
    <property type="match status" value="1"/>
</dbReference>
<protein>
    <submittedName>
        <fullName evidence="9">Uncharacterized protein</fullName>
    </submittedName>
</protein>
<dbReference type="InterPro" id="IPR008971">
    <property type="entry name" value="HSP40/DnaJ_pept-bd"/>
</dbReference>
<keyword evidence="4 5" id="KW-0862">Zinc</keyword>
<feature type="zinc finger region" description="CR-type" evidence="5">
    <location>
        <begin position="139"/>
        <end position="217"/>
    </location>
</feature>
<dbReference type="SUPFAM" id="SSF49493">
    <property type="entry name" value="HSP40/DnaJ peptide-binding domain"/>
    <property type="match status" value="2"/>
</dbReference>
<dbReference type="Proteomes" id="UP001230188">
    <property type="component" value="Unassembled WGS sequence"/>
</dbReference>
<dbReference type="PROSITE" id="PS00636">
    <property type="entry name" value="DNAJ_1"/>
    <property type="match status" value="1"/>
</dbReference>
<proteinExistence type="predicted"/>
<keyword evidence="2" id="KW-0677">Repeat</keyword>
<dbReference type="GO" id="GO:0030544">
    <property type="term" value="F:Hsp70 protein binding"/>
    <property type="evidence" value="ECO:0007669"/>
    <property type="project" value="InterPro"/>
</dbReference>
<dbReference type="Pfam" id="PF00226">
    <property type="entry name" value="DnaJ"/>
    <property type="match status" value="1"/>
</dbReference>
<dbReference type="Gene3D" id="1.10.287.110">
    <property type="entry name" value="DnaJ domain"/>
    <property type="match status" value="1"/>
</dbReference>
<dbReference type="PANTHER" id="PTHR43888">
    <property type="entry name" value="DNAJ-LIKE-2, ISOFORM A-RELATED"/>
    <property type="match status" value="1"/>
</dbReference>
<evidence type="ECO:0000256" key="4">
    <source>
        <dbReference type="ARBA" id="ARBA00022833"/>
    </source>
</evidence>
<dbReference type="InterPro" id="IPR036869">
    <property type="entry name" value="J_dom_sf"/>
</dbReference>
<dbReference type="GO" id="GO:0051082">
    <property type="term" value="F:unfolded protein binding"/>
    <property type="evidence" value="ECO:0007669"/>
    <property type="project" value="InterPro"/>
</dbReference>
<sequence length="428" mass="45704">MDPYAVLGVPRTASEAEIRKAYKNKAAACHPDRGGDAEEFKRVSAAYAILSDAEKKATFDRGGDPQAGPSSSPYGSRGGGGAFEGGGGDLFDAFRLFEEFIRGADHPFGGGGGAGHHRFGGITPRVVALELRLEELFVGVRRRVEYRREVACEACGGAGGRVQACEACGGTGVVVTERRGGGFVQRIQSRCGSCGGAGARLVERCYSCGGAGRVAETATVEVDVPAGAEAGDQFEFPQAGDDVFAGSRHLGRRDLVVVVEELPHSDLQRVGQNLFVARHVSLIDALTGFAVEVPCLETGKPLVAAAAKHGLPVVPDDVWVLRGAGMPGRRDPSRRGDLYVRFVVDFPSRLPRHPQGEAERRRDLAACLGGDPRLSEDAPAESRLPSFRLFKSSSRPAADTSRRRTQTAVRAPQSEVDAFLRRRRHKKT</sequence>
<dbReference type="CDD" id="cd06257">
    <property type="entry name" value="DnaJ"/>
    <property type="match status" value="1"/>
</dbReference>
<dbReference type="InterPro" id="IPR036410">
    <property type="entry name" value="HSP_DnaJ_Cys-rich_dom_sf"/>
</dbReference>
<keyword evidence="3 5" id="KW-0863">Zinc-finger</keyword>
<evidence type="ECO:0000256" key="2">
    <source>
        <dbReference type="ARBA" id="ARBA00022737"/>
    </source>
</evidence>
<evidence type="ECO:0000259" key="7">
    <source>
        <dbReference type="PROSITE" id="PS50076"/>
    </source>
</evidence>
<organism evidence="9 10">
    <name type="scientific">Chrysophaeum taylorii</name>
    <dbReference type="NCBI Taxonomy" id="2483200"/>
    <lineage>
        <taxon>Eukaryota</taxon>
        <taxon>Sar</taxon>
        <taxon>Stramenopiles</taxon>
        <taxon>Ochrophyta</taxon>
        <taxon>Pelagophyceae</taxon>
        <taxon>Pelagomonadales</taxon>
        <taxon>Pelagomonadaceae</taxon>
        <taxon>Chrysophaeum</taxon>
    </lineage>
</organism>
<evidence type="ECO:0000256" key="3">
    <source>
        <dbReference type="ARBA" id="ARBA00022771"/>
    </source>
</evidence>
<keyword evidence="1 5" id="KW-0479">Metal-binding</keyword>
<dbReference type="PROSITE" id="PS50076">
    <property type="entry name" value="DNAJ_2"/>
    <property type="match status" value="1"/>
</dbReference>
<reference evidence="9" key="1">
    <citation type="submission" date="2023-01" db="EMBL/GenBank/DDBJ databases">
        <title>Metagenome sequencing of chrysophaentin producing Chrysophaeum taylorii.</title>
        <authorList>
            <person name="Davison J."/>
            <person name="Bewley C."/>
        </authorList>
    </citation>
    <scope>NUCLEOTIDE SEQUENCE</scope>
    <source>
        <strain evidence="9">NIES-1699</strain>
    </source>
</reference>
<dbReference type="InterPro" id="IPR018253">
    <property type="entry name" value="DnaJ_domain_CS"/>
</dbReference>
<dbReference type="Gene3D" id="2.10.230.10">
    <property type="entry name" value="Heat shock protein DnaJ, cysteine-rich domain"/>
    <property type="match status" value="1"/>
</dbReference>
<dbReference type="PROSITE" id="PS51188">
    <property type="entry name" value="ZF_CR"/>
    <property type="match status" value="1"/>
</dbReference>
<dbReference type="GO" id="GO:0008270">
    <property type="term" value="F:zinc ion binding"/>
    <property type="evidence" value="ECO:0007669"/>
    <property type="project" value="UniProtKB-KW"/>
</dbReference>
<evidence type="ECO:0000256" key="5">
    <source>
        <dbReference type="PROSITE-ProRule" id="PRU00546"/>
    </source>
</evidence>
<keyword evidence="10" id="KW-1185">Reference proteome</keyword>
<dbReference type="CDD" id="cd10747">
    <property type="entry name" value="DnaJ_C"/>
    <property type="match status" value="1"/>
</dbReference>
<comment type="caution">
    <text evidence="9">The sequence shown here is derived from an EMBL/GenBank/DDBJ whole genome shotgun (WGS) entry which is preliminary data.</text>
</comment>
<dbReference type="PRINTS" id="PR00625">
    <property type="entry name" value="JDOMAIN"/>
</dbReference>
<dbReference type="Pfam" id="PF01556">
    <property type="entry name" value="DnaJ_C"/>
    <property type="match status" value="1"/>
</dbReference>
<evidence type="ECO:0000256" key="1">
    <source>
        <dbReference type="ARBA" id="ARBA00022723"/>
    </source>
</evidence>
<dbReference type="EMBL" id="JAQMWT010000480">
    <property type="protein sequence ID" value="KAJ8600740.1"/>
    <property type="molecule type" value="Genomic_DNA"/>
</dbReference>
<feature type="domain" description="CR-type" evidence="8">
    <location>
        <begin position="139"/>
        <end position="217"/>
    </location>
</feature>
<evidence type="ECO:0000313" key="10">
    <source>
        <dbReference type="Proteomes" id="UP001230188"/>
    </source>
</evidence>
<dbReference type="GO" id="GO:0006457">
    <property type="term" value="P:protein folding"/>
    <property type="evidence" value="ECO:0007669"/>
    <property type="project" value="InterPro"/>
</dbReference>
<feature type="region of interest" description="Disordered" evidence="6">
    <location>
        <begin position="370"/>
        <end position="428"/>
    </location>
</feature>
<accession>A0AAD7U9L3</accession>
<dbReference type="InterPro" id="IPR001305">
    <property type="entry name" value="HSP_DnaJ_Cys-rich_dom"/>
</dbReference>
<feature type="region of interest" description="Disordered" evidence="6">
    <location>
        <begin position="57"/>
        <end position="79"/>
    </location>
</feature>
<feature type="domain" description="J" evidence="7">
    <location>
        <begin position="2"/>
        <end position="63"/>
    </location>
</feature>
<dbReference type="SMART" id="SM00271">
    <property type="entry name" value="DnaJ"/>
    <property type="match status" value="1"/>
</dbReference>
<dbReference type="SUPFAM" id="SSF46565">
    <property type="entry name" value="Chaperone J-domain"/>
    <property type="match status" value="1"/>
</dbReference>
<dbReference type="InterPro" id="IPR002939">
    <property type="entry name" value="DnaJ_C"/>
</dbReference>
<gene>
    <name evidence="9" type="ORF">CTAYLR_003928</name>
</gene>
<dbReference type="InterPro" id="IPR001623">
    <property type="entry name" value="DnaJ_domain"/>
</dbReference>